<dbReference type="Proteomes" id="UP001201812">
    <property type="component" value="Unassembled WGS sequence"/>
</dbReference>
<evidence type="ECO:0000313" key="1">
    <source>
        <dbReference type="EMBL" id="KAI1696102.1"/>
    </source>
</evidence>
<dbReference type="AlphaFoldDB" id="A0AAD4MIV5"/>
<name>A0AAD4MIV5_9BILA</name>
<accession>A0AAD4MIV5</accession>
<gene>
    <name evidence="1" type="ORF">DdX_19228</name>
</gene>
<dbReference type="InterPro" id="IPR032675">
    <property type="entry name" value="LRR_dom_sf"/>
</dbReference>
<dbReference type="PANTHER" id="PTHR13318">
    <property type="entry name" value="PARTNER OF PAIRED, ISOFORM B-RELATED"/>
    <property type="match status" value="1"/>
</dbReference>
<organism evidence="1 2">
    <name type="scientific">Ditylenchus destructor</name>
    <dbReference type="NCBI Taxonomy" id="166010"/>
    <lineage>
        <taxon>Eukaryota</taxon>
        <taxon>Metazoa</taxon>
        <taxon>Ecdysozoa</taxon>
        <taxon>Nematoda</taxon>
        <taxon>Chromadorea</taxon>
        <taxon>Rhabditida</taxon>
        <taxon>Tylenchina</taxon>
        <taxon>Tylenchomorpha</taxon>
        <taxon>Sphaerularioidea</taxon>
        <taxon>Anguinidae</taxon>
        <taxon>Anguininae</taxon>
        <taxon>Ditylenchus</taxon>
    </lineage>
</organism>
<keyword evidence="2" id="KW-1185">Reference proteome</keyword>
<sequence length="491" mass="57285">MSSFEVLSNPIQVKIFNSIPSLVELIKCVRVCRHWKGLIEQHCFPFVKEFSKERIFPENWPRQRCQLTTQQVRFLFARFASSIKNVSLSGVVAKMDSEIVEMLKSALPLETLDLDCVSTKRINHNMTNPNELDYDPFPYTKPGELLEALTQCEALQSVTLYGIIRRLTYTDEELDLLLQFLQRCTSLRRFRLIDCAEFRWPEEPILFEYFTSSLQHLEISYSIVFDGSILATIGNKFKLKTLKIAVRRSVDMRQLRNTCQRLETLFLYIRDFREELQIFNADCLLIAPELKSVYVREEKGNKFSKLAFEGTFEKLESVGLHLPDDLNLSDIWFPSLEHYPNLTNLYLCNSMISSESLLDIARKGRIKELTLANCPNICAEKLFEAILECKALRKLQLSDMMRKIQENELLECICAKMDSLYDITTRPSSKDDPRIFILAIQHKRFFFPSSPCSEGCNCLKSMNRNLHPWLFRQKFRFPSSHSRVSCSQAFW</sequence>
<protein>
    <recommendedName>
        <fullName evidence="3">F-box domain-containing protein</fullName>
    </recommendedName>
</protein>
<reference evidence="1" key="1">
    <citation type="submission" date="2022-01" db="EMBL/GenBank/DDBJ databases">
        <title>Genome Sequence Resource for Two Populations of Ditylenchus destructor, the Migratory Endoparasitic Phytonematode.</title>
        <authorList>
            <person name="Zhang H."/>
            <person name="Lin R."/>
            <person name="Xie B."/>
        </authorList>
    </citation>
    <scope>NUCLEOTIDE SEQUENCE</scope>
    <source>
        <strain evidence="1">BazhouSP</strain>
    </source>
</reference>
<dbReference type="EMBL" id="JAKKPZ010000350">
    <property type="protein sequence ID" value="KAI1696102.1"/>
    <property type="molecule type" value="Genomic_DNA"/>
</dbReference>
<dbReference type="SUPFAM" id="SSF52047">
    <property type="entry name" value="RNI-like"/>
    <property type="match status" value="1"/>
</dbReference>
<dbReference type="GO" id="GO:0019005">
    <property type="term" value="C:SCF ubiquitin ligase complex"/>
    <property type="evidence" value="ECO:0007669"/>
    <property type="project" value="TreeGrafter"/>
</dbReference>
<evidence type="ECO:0000313" key="2">
    <source>
        <dbReference type="Proteomes" id="UP001201812"/>
    </source>
</evidence>
<evidence type="ECO:0008006" key="3">
    <source>
        <dbReference type="Google" id="ProtNLM"/>
    </source>
</evidence>
<proteinExistence type="predicted"/>
<dbReference type="GO" id="GO:0031146">
    <property type="term" value="P:SCF-dependent proteasomal ubiquitin-dependent protein catabolic process"/>
    <property type="evidence" value="ECO:0007669"/>
    <property type="project" value="TreeGrafter"/>
</dbReference>
<dbReference type="Gene3D" id="3.80.10.10">
    <property type="entry name" value="Ribonuclease Inhibitor"/>
    <property type="match status" value="2"/>
</dbReference>
<comment type="caution">
    <text evidence="1">The sequence shown here is derived from an EMBL/GenBank/DDBJ whole genome shotgun (WGS) entry which is preliminary data.</text>
</comment>